<keyword evidence="4" id="KW-0067">ATP-binding</keyword>
<evidence type="ECO:0000256" key="3">
    <source>
        <dbReference type="ARBA" id="ARBA00022777"/>
    </source>
</evidence>
<organism evidence="10">
    <name type="scientific">Desertifilum tharense IPPAS B-1220</name>
    <dbReference type="NCBI Taxonomy" id="1781255"/>
    <lineage>
        <taxon>Bacteria</taxon>
        <taxon>Bacillati</taxon>
        <taxon>Cyanobacteriota</taxon>
        <taxon>Cyanophyceae</taxon>
        <taxon>Desertifilales</taxon>
        <taxon>Desertifilaceae</taxon>
        <taxon>Desertifilum</taxon>
    </lineage>
</organism>
<dbReference type="CDD" id="cd05387">
    <property type="entry name" value="BY-kinase"/>
    <property type="match status" value="1"/>
</dbReference>
<evidence type="ECO:0000313" key="10">
    <source>
        <dbReference type="EMBL" id="OEJ73669.1"/>
    </source>
</evidence>
<feature type="transmembrane region" description="Helical" evidence="8">
    <location>
        <begin position="431"/>
        <end position="455"/>
    </location>
</feature>
<feature type="transmembrane region" description="Helical" evidence="8">
    <location>
        <begin position="16"/>
        <end position="35"/>
    </location>
</feature>
<reference evidence="10" key="1">
    <citation type="submission" date="2016-09" db="EMBL/GenBank/DDBJ databases">
        <title>Draft genome of thermotolerant cyanobacterium Desertifilum sp. strain IPPAS B-1220.</title>
        <authorList>
            <person name="Sinetova M.A."/>
            <person name="Bolakhan K."/>
            <person name="Zayadan B.K."/>
            <person name="Mironov K.S."/>
            <person name="Ustinova V."/>
            <person name="Kupriyanova E.V."/>
            <person name="Sidorov R.A."/>
            <person name="Skrypnik A.N."/>
            <person name="Gogoleva N.E."/>
            <person name="Gogolev Y.V."/>
            <person name="Los D.A."/>
        </authorList>
    </citation>
    <scope>NUCLEOTIDE SEQUENCE [LARGE SCALE GENOMIC DNA]</scope>
    <source>
        <strain evidence="10">IPPAS B-1220</strain>
    </source>
</reference>
<keyword evidence="2" id="KW-0547">Nucleotide-binding</keyword>
<dbReference type="AlphaFoldDB" id="A0A1E5QG88"/>
<dbReference type="PANTHER" id="PTHR32309:SF31">
    <property type="entry name" value="CAPSULAR EXOPOLYSACCHARIDE FAMILY"/>
    <property type="match status" value="1"/>
</dbReference>
<sequence>MTPPIVKRYFIALSQYWFAIPIGMLLGGTGGFVFSEMPVAPPNYRIDGVLQYTRPPVSFSQTGTAIQTQGQSLTKDLLLAPNVVQAVANRPEVQEDVRTIRTKANVRLPNRENRRRGDPEPELFATVQYQTGDPNQGLVIVDALMQEMVEQSRLLNTARLRSIIDEINKRLPEVTAELRQAEQQLQQFIREEQTAILATQTGQLPAAITGTQNQQRQIRLAIEGIEAQMRSLQERLGLSPDQAYASAALSADPIIGDLRAQIYRNESQMQFLSQSLRPDHPNMVELNQQQQMLTQMLQQRASEVIGGGGLAAPLRSGDQIRQDSSLDPARQQLAQNLVALQTQRDSLQQQLQASLVTEEELKRQYAALPNKQMEQARLEQQVALKKTFYDTMQAKLIDAQAAEAETASSLTLAQAPRVASEEIAQPLPAPILLAAGVGGGFVAGAAVVFLLGMLAGTLQTMEDIRSALRDREVNLLGILPFIDAFDPEVDGEPIIASLHSPYLESYERFRSNLRSIEGKAVKVVLMTSTIAEEGKTVSAYNLAIAAARAGKRTLLVEADLRSHSLARAIKVAPDPASTLEPFMYYGQLSECIRLVPSVENLYIVPSLGPHRQAAALLESSEMRQLLEDARGRFDFVVVDSPALSLCNDALLLEPLTDGIVLVTRPCFTADSMLAESVDQLTESEEFRLLGAIINGADIPVKRLPVVEPPMATVESVEPPKAPTQSRHSEKQKAKTR</sequence>
<feature type="coiled-coil region" evidence="6">
    <location>
        <begin position="330"/>
        <end position="364"/>
    </location>
</feature>
<keyword evidence="5" id="KW-0829">Tyrosine-protein kinase</keyword>
<keyword evidence="6" id="KW-0175">Coiled coil</keyword>
<dbReference type="InterPro" id="IPR025669">
    <property type="entry name" value="AAA_dom"/>
</dbReference>
<dbReference type="EMBL" id="MJGC01000082">
    <property type="protein sequence ID" value="OEJ73669.1"/>
    <property type="molecule type" value="Genomic_DNA"/>
</dbReference>
<evidence type="ECO:0000256" key="5">
    <source>
        <dbReference type="ARBA" id="ARBA00023137"/>
    </source>
</evidence>
<feature type="coiled-coil region" evidence="6">
    <location>
        <begin position="164"/>
        <end position="235"/>
    </location>
</feature>
<evidence type="ECO:0000256" key="2">
    <source>
        <dbReference type="ARBA" id="ARBA00022741"/>
    </source>
</evidence>
<dbReference type="SUPFAM" id="SSF52540">
    <property type="entry name" value="P-loop containing nucleoside triphosphate hydrolases"/>
    <property type="match status" value="1"/>
</dbReference>
<feature type="region of interest" description="Disordered" evidence="7">
    <location>
        <begin position="711"/>
        <end position="736"/>
    </location>
</feature>
<evidence type="ECO:0000256" key="7">
    <source>
        <dbReference type="SAM" id="MobiDB-lite"/>
    </source>
</evidence>
<keyword evidence="8" id="KW-0472">Membrane</keyword>
<keyword evidence="1" id="KW-0808">Transferase</keyword>
<dbReference type="Pfam" id="PF13614">
    <property type="entry name" value="AAA_31"/>
    <property type="match status" value="1"/>
</dbReference>
<proteinExistence type="predicted"/>
<evidence type="ECO:0000256" key="4">
    <source>
        <dbReference type="ARBA" id="ARBA00022840"/>
    </source>
</evidence>
<dbReference type="InterPro" id="IPR050445">
    <property type="entry name" value="Bact_polysacc_biosynth/exp"/>
</dbReference>
<name>A0A1E5QG88_9CYAN</name>
<feature type="compositionally biased region" description="Basic and acidic residues" evidence="7">
    <location>
        <begin position="726"/>
        <end position="736"/>
    </location>
</feature>
<keyword evidence="8" id="KW-1133">Transmembrane helix</keyword>
<dbReference type="InterPro" id="IPR005702">
    <property type="entry name" value="Wzc-like_C"/>
</dbReference>
<evidence type="ECO:0000256" key="1">
    <source>
        <dbReference type="ARBA" id="ARBA00022679"/>
    </source>
</evidence>
<dbReference type="STRING" id="1781255.BH720_18625"/>
<keyword evidence="3" id="KW-0418">Kinase</keyword>
<dbReference type="Gene3D" id="3.40.50.300">
    <property type="entry name" value="P-loop containing nucleotide triphosphate hydrolases"/>
    <property type="match status" value="1"/>
</dbReference>
<comment type="caution">
    <text evidence="10">The sequence shown here is derived from an EMBL/GenBank/DDBJ whole genome shotgun (WGS) entry which is preliminary data.</text>
</comment>
<dbReference type="InterPro" id="IPR027417">
    <property type="entry name" value="P-loop_NTPase"/>
</dbReference>
<evidence type="ECO:0000259" key="9">
    <source>
        <dbReference type="Pfam" id="PF13614"/>
    </source>
</evidence>
<dbReference type="OrthoDB" id="9758283at2"/>
<gene>
    <name evidence="10" type="ORF">BH720_18625</name>
</gene>
<dbReference type="RefSeq" id="WP_069968731.1">
    <property type="nucleotide sequence ID" value="NZ_CM124774.1"/>
</dbReference>
<accession>A0A1E5QG88</accession>
<evidence type="ECO:0000256" key="8">
    <source>
        <dbReference type="SAM" id="Phobius"/>
    </source>
</evidence>
<feature type="domain" description="AAA" evidence="9">
    <location>
        <begin position="534"/>
        <end position="652"/>
    </location>
</feature>
<keyword evidence="8" id="KW-0812">Transmembrane</keyword>
<evidence type="ECO:0000256" key="6">
    <source>
        <dbReference type="SAM" id="Coils"/>
    </source>
</evidence>
<protein>
    <submittedName>
        <fullName evidence="10">Lipopolysaccharide biosynthesis</fullName>
    </submittedName>
</protein>
<dbReference type="PANTHER" id="PTHR32309">
    <property type="entry name" value="TYROSINE-PROTEIN KINASE"/>
    <property type="match status" value="1"/>
</dbReference>